<dbReference type="KEGG" id="caa:Caka_0510"/>
<sequence>MKHFVNLSLLFFFGTLVLSGLFRFLKPFDLVTTRVHIIFGLGVLILIGLHLMSRGKYFVGLLKKRRKKANGSQHPVVLLSSVIIVWGYLLLSSLFNWWPVDVIVKLSYESRHQREIFRHNSRTAFEPLERGIQVARVTDKDASLRLEMEWGPEFKPMQKSGQPLGTRYPQMAIWAEAEDGTILETLFLSQASAGANEINWAGHTHTRKDILPIWYERYKDILGQEPEESDLDAVTSATPINDFSMETYLKFQGQPFSVYVEVNAPNDPNAYFHHEQAESSEGYTKEGIGQPSIVYEAYVFPEDERRYFLMDLSGHSGSTSQQVAEVDYELSELTTAKQLVEKILMQVEIPEVAEEEPEPDHY</sequence>
<evidence type="ECO:0000256" key="1">
    <source>
        <dbReference type="SAM" id="Phobius"/>
    </source>
</evidence>
<dbReference type="STRING" id="583355.Caka_0510"/>
<organism evidence="2 3">
    <name type="scientific">Coraliomargarita akajimensis (strain DSM 45221 / IAM 15411 / JCM 23193 / KCTC 12865 / 04OKA010-24)</name>
    <dbReference type="NCBI Taxonomy" id="583355"/>
    <lineage>
        <taxon>Bacteria</taxon>
        <taxon>Pseudomonadati</taxon>
        <taxon>Verrucomicrobiota</taxon>
        <taxon>Opitutia</taxon>
        <taxon>Puniceicoccales</taxon>
        <taxon>Coraliomargaritaceae</taxon>
        <taxon>Coraliomargarita</taxon>
    </lineage>
</organism>
<protein>
    <recommendedName>
        <fullName evidence="4">DUF4405 domain-containing protein</fullName>
    </recommendedName>
</protein>
<reference evidence="2 3" key="1">
    <citation type="journal article" date="2010" name="Stand. Genomic Sci.">
        <title>Complete genome sequence of Coraliomargarita akajimensis type strain (04OKA010-24).</title>
        <authorList>
            <person name="Mavromatis K."/>
            <person name="Abt B."/>
            <person name="Brambilla E."/>
            <person name="Lapidus A."/>
            <person name="Copeland A."/>
            <person name="Deshpande S."/>
            <person name="Nolan M."/>
            <person name="Lucas S."/>
            <person name="Tice H."/>
            <person name="Cheng J.F."/>
            <person name="Han C."/>
            <person name="Detter J.C."/>
            <person name="Woyke T."/>
            <person name="Goodwin L."/>
            <person name="Pitluck S."/>
            <person name="Held B."/>
            <person name="Brettin T."/>
            <person name="Tapia R."/>
            <person name="Ivanova N."/>
            <person name="Mikhailova N."/>
            <person name="Pati A."/>
            <person name="Liolios K."/>
            <person name="Chen A."/>
            <person name="Palaniappan K."/>
            <person name="Land M."/>
            <person name="Hauser L."/>
            <person name="Chang Y.J."/>
            <person name="Jeffries C.D."/>
            <person name="Rohde M."/>
            <person name="Goker M."/>
            <person name="Bristow J."/>
            <person name="Eisen J.A."/>
            <person name="Markowitz V."/>
            <person name="Hugenholtz P."/>
            <person name="Klenk H.P."/>
            <person name="Kyrpides N.C."/>
        </authorList>
    </citation>
    <scope>NUCLEOTIDE SEQUENCE [LARGE SCALE GENOMIC DNA]</scope>
    <source>
        <strain evidence="3">DSM 45221 / IAM 15411 / JCM 23193 / KCTC 12865</strain>
    </source>
</reference>
<name>D5ENA0_CORAD</name>
<dbReference type="RefSeq" id="WP_013042260.1">
    <property type="nucleotide sequence ID" value="NC_014008.1"/>
</dbReference>
<keyword evidence="1" id="KW-0812">Transmembrane</keyword>
<dbReference type="AlphaFoldDB" id="D5ENA0"/>
<dbReference type="OrthoDB" id="257829at2"/>
<proteinExistence type="predicted"/>
<feature type="transmembrane region" description="Helical" evidence="1">
    <location>
        <begin position="33"/>
        <end position="53"/>
    </location>
</feature>
<gene>
    <name evidence="2" type="ordered locus">Caka_0510</name>
</gene>
<evidence type="ECO:0000313" key="2">
    <source>
        <dbReference type="EMBL" id="ADE53535.1"/>
    </source>
</evidence>
<feature type="transmembrane region" description="Helical" evidence="1">
    <location>
        <begin position="74"/>
        <end position="98"/>
    </location>
</feature>
<dbReference type="Proteomes" id="UP000000925">
    <property type="component" value="Chromosome"/>
</dbReference>
<dbReference type="eggNOG" id="ENOG502ZB8J">
    <property type="taxonomic scope" value="Bacteria"/>
</dbReference>
<dbReference type="HOGENOM" id="CLU_764434_0_0_0"/>
<accession>D5ENA0</accession>
<keyword evidence="1" id="KW-1133">Transmembrane helix</keyword>
<evidence type="ECO:0000313" key="3">
    <source>
        <dbReference type="Proteomes" id="UP000000925"/>
    </source>
</evidence>
<keyword evidence="1" id="KW-0472">Membrane</keyword>
<dbReference type="EMBL" id="CP001998">
    <property type="protein sequence ID" value="ADE53535.1"/>
    <property type="molecule type" value="Genomic_DNA"/>
</dbReference>
<evidence type="ECO:0008006" key="4">
    <source>
        <dbReference type="Google" id="ProtNLM"/>
    </source>
</evidence>
<keyword evidence="3" id="KW-1185">Reference proteome</keyword>